<reference evidence="6 7" key="1">
    <citation type="journal article" date="2015" name="BMC Genomics">
        <title>Comparative genomics and metabolic profiling of the genus Lysobacter.</title>
        <authorList>
            <person name="de Bruijn I."/>
            <person name="Cheng X."/>
            <person name="de Jager V."/>
            <person name="Exposito R.G."/>
            <person name="Watrous J."/>
            <person name="Patel N."/>
            <person name="Postma J."/>
            <person name="Dorrestein P.C."/>
            <person name="Kobayashi D."/>
            <person name="Raaijmakers J.M."/>
        </authorList>
    </citation>
    <scope>NUCLEOTIDE SEQUENCE [LARGE SCALE GENOMIC DNA]</scope>
    <source>
        <strain evidence="6 7">76</strain>
    </source>
</reference>
<dbReference type="eggNOG" id="COG2230">
    <property type="taxonomic scope" value="Bacteria"/>
</dbReference>
<dbReference type="KEGG" id="lab:LA76x_2148"/>
<dbReference type="GO" id="GO:0032259">
    <property type="term" value="P:methylation"/>
    <property type="evidence" value="ECO:0007669"/>
    <property type="project" value="UniProtKB-KW"/>
</dbReference>
<dbReference type="SUPFAM" id="SSF53335">
    <property type="entry name" value="S-adenosyl-L-methionine-dependent methyltransferases"/>
    <property type="match status" value="1"/>
</dbReference>
<dbReference type="STRING" id="84531.LA76x_2148"/>
<dbReference type="InterPro" id="IPR029063">
    <property type="entry name" value="SAM-dependent_MTases_sf"/>
</dbReference>
<dbReference type="PATRIC" id="fig|84531.8.peg.2165"/>
<evidence type="ECO:0000313" key="6">
    <source>
        <dbReference type="EMBL" id="ALN80287.1"/>
    </source>
</evidence>
<dbReference type="InterPro" id="IPR050723">
    <property type="entry name" value="CFA/CMAS"/>
</dbReference>
<evidence type="ECO:0000256" key="2">
    <source>
        <dbReference type="ARBA" id="ARBA00022603"/>
    </source>
</evidence>
<dbReference type="GO" id="GO:0008610">
    <property type="term" value="P:lipid biosynthetic process"/>
    <property type="evidence" value="ECO:0007669"/>
    <property type="project" value="InterPro"/>
</dbReference>
<dbReference type="PIRSF" id="PIRSF003085">
    <property type="entry name" value="CMAS"/>
    <property type="match status" value="1"/>
</dbReference>
<dbReference type="EMBL" id="CP011129">
    <property type="protein sequence ID" value="ALN80287.1"/>
    <property type="molecule type" value="Genomic_DNA"/>
</dbReference>
<protein>
    <submittedName>
        <fullName evidence="6">Cfa</fullName>
    </submittedName>
</protein>
<organism evidence="6 7">
    <name type="scientific">Lysobacter antibioticus</name>
    <dbReference type="NCBI Taxonomy" id="84531"/>
    <lineage>
        <taxon>Bacteria</taxon>
        <taxon>Pseudomonadati</taxon>
        <taxon>Pseudomonadota</taxon>
        <taxon>Gammaproteobacteria</taxon>
        <taxon>Lysobacterales</taxon>
        <taxon>Lysobacteraceae</taxon>
        <taxon>Lysobacter</taxon>
    </lineage>
</organism>
<keyword evidence="4" id="KW-0949">S-adenosyl-L-methionine</keyword>
<comment type="similarity">
    <text evidence="1">Belongs to the CFA/CMAS family.</text>
</comment>
<dbReference type="AlphaFoldDB" id="A0A0S2F9Q7"/>
<keyword evidence="3" id="KW-0808">Transferase</keyword>
<dbReference type="Gene3D" id="3.40.50.150">
    <property type="entry name" value="Vaccinia Virus protein VP39"/>
    <property type="match status" value="1"/>
</dbReference>
<dbReference type="GO" id="GO:0008168">
    <property type="term" value="F:methyltransferase activity"/>
    <property type="evidence" value="ECO:0007669"/>
    <property type="project" value="UniProtKB-KW"/>
</dbReference>
<dbReference type="Pfam" id="PF02353">
    <property type="entry name" value="CMAS"/>
    <property type="match status" value="1"/>
</dbReference>
<name>A0A0S2F9Q7_LYSAN</name>
<proteinExistence type="inferred from homology"/>
<sequence length="400" mass="45944">MGRSAPLPAGSAERFNDRAEADMSVASLRKRVEGLLELADVRVDGQRPWDIRVEDEEFYSRVMAQGSLGLGESYMDGMWHTDSLDEMLVRLMRAHVDEQVHGWAAILDGLRAHLVNLQSHRRSFTIGERHYDLGNDLYRAMLGKRLVYSCGYWRDERGQPLHDLDAAQEAKLDLVCRKLGLRPGMRVLDIGSGWGEALKFAAERYGIRGVGVTVSREQADLADELCAGLPIEFRLQDYRELDEPFDRIFSLGMFEHVGVKNYAGYFDVARRCLKRDGLFLLHTIGGNRSVTHSDPWIAKYIFPNSMLPSAKQIAEHVEDRFVIEDWHNFSADYDLTLQAWRDNVERGWERLDAARYDERFRRMWRFYLAASMATFRSRHAQLWQLVLSPDGVPGGYVAPR</sequence>
<evidence type="ECO:0000256" key="5">
    <source>
        <dbReference type="ARBA" id="ARBA00023098"/>
    </source>
</evidence>
<dbReference type="NCBIfam" id="NF008686">
    <property type="entry name" value="PRK11705.1"/>
    <property type="match status" value="1"/>
</dbReference>
<evidence type="ECO:0000256" key="3">
    <source>
        <dbReference type="ARBA" id="ARBA00022679"/>
    </source>
</evidence>
<keyword evidence="5" id="KW-0443">Lipid metabolism</keyword>
<dbReference type="CDD" id="cd02440">
    <property type="entry name" value="AdoMet_MTases"/>
    <property type="match status" value="1"/>
</dbReference>
<evidence type="ECO:0000256" key="4">
    <source>
        <dbReference type="ARBA" id="ARBA00022691"/>
    </source>
</evidence>
<dbReference type="PANTHER" id="PTHR43667:SF1">
    <property type="entry name" value="CYCLOPROPANE-FATTY-ACYL-PHOSPHOLIPID SYNTHASE"/>
    <property type="match status" value="1"/>
</dbReference>
<dbReference type="InterPro" id="IPR003333">
    <property type="entry name" value="CMAS"/>
</dbReference>
<evidence type="ECO:0000256" key="1">
    <source>
        <dbReference type="ARBA" id="ARBA00010815"/>
    </source>
</evidence>
<keyword evidence="7" id="KW-1185">Reference proteome</keyword>
<dbReference type="Proteomes" id="UP000060787">
    <property type="component" value="Chromosome"/>
</dbReference>
<keyword evidence="2" id="KW-0489">Methyltransferase</keyword>
<dbReference type="PANTHER" id="PTHR43667">
    <property type="entry name" value="CYCLOPROPANE-FATTY-ACYL-PHOSPHOLIPID SYNTHASE"/>
    <property type="match status" value="1"/>
</dbReference>
<evidence type="ECO:0000313" key="7">
    <source>
        <dbReference type="Proteomes" id="UP000060787"/>
    </source>
</evidence>
<accession>A0A0S2F9Q7</accession>
<gene>
    <name evidence="6" type="primary">cfa</name>
    <name evidence="6" type="ORF">LA76x_2148</name>
</gene>